<keyword evidence="7" id="KW-0813">Transport</keyword>
<evidence type="ECO:0000313" key="8">
    <source>
        <dbReference type="Proteomes" id="UP000023152"/>
    </source>
</evidence>
<dbReference type="PANTHER" id="PTHR45689">
    <property type="entry name" value="I[[H]] CHANNEL, ISOFORM E"/>
    <property type="match status" value="1"/>
</dbReference>
<dbReference type="GO" id="GO:0005249">
    <property type="term" value="F:voltage-gated potassium channel activity"/>
    <property type="evidence" value="ECO:0007669"/>
    <property type="project" value="TreeGrafter"/>
</dbReference>
<dbReference type="InterPro" id="IPR005821">
    <property type="entry name" value="Ion_trans_dom"/>
</dbReference>
<dbReference type="AlphaFoldDB" id="X6NRS1"/>
<dbReference type="Pfam" id="PF00520">
    <property type="entry name" value="Ion_trans"/>
    <property type="match status" value="1"/>
</dbReference>
<name>X6NRS1_RETFI</name>
<keyword evidence="7" id="KW-0407">Ion channel</keyword>
<evidence type="ECO:0000256" key="1">
    <source>
        <dbReference type="ARBA" id="ARBA00004141"/>
    </source>
</evidence>
<dbReference type="InterPro" id="IPR051413">
    <property type="entry name" value="K/Na_HCN_channel"/>
</dbReference>
<evidence type="ECO:0000256" key="3">
    <source>
        <dbReference type="ARBA" id="ARBA00022989"/>
    </source>
</evidence>
<keyword evidence="3 5" id="KW-1133">Transmembrane helix</keyword>
<proteinExistence type="predicted"/>
<comment type="subcellular location">
    <subcellularLocation>
        <location evidence="1">Membrane</location>
        <topology evidence="1">Multi-pass membrane protein</topology>
    </subcellularLocation>
</comment>
<comment type="caution">
    <text evidence="7">The sequence shown here is derived from an EMBL/GenBank/DDBJ whole genome shotgun (WGS) entry which is preliminary data.</text>
</comment>
<dbReference type="Gene3D" id="1.10.287.70">
    <property type="match status" value="1"/>
</dbReference>
<dbReference type="GO" id="GO:0035725">
    <property type="term" value="P:sodium ion transmembrane transport"/>
    <property type="evidence" value="ECO:0007669"/>
    <property type="project" value="TreeGrafter"/>
</dbReference>
<evidence type="ECO:0000256" key="4">
    <source>
        <dbReference type="ARBA" id="ARBA00023136"/>
    </source>
</evidence>
<dbReference type="Proteomes" id="UP000023152">
    <property type="component" value="Unassembled WGS sequence"/>
</dbReference>
<keyword evidence="7" id="KW-0406">Ion transport</keyword>
<evidence type="ECO:0000256" key="2">
    <source>
        <dbReference type="ARBA" id="ARBA00022692"/>
    </source>
</evidence>
<protein>
    <submittedName>
        <fullName evidence="7">Voltage-gated potassium channel</fullName>
    </submittedName>
</protein>
<feature type="domain" description="Ion transport" evidence="6">
    <location>
        <begin position="57"/>
        <end position="182"/>
    </location>
</feature>
<sequence>MDFKNEMGDQSQTSTASFMDGIPIVPVYSLHISMSCCCCFFFFLKNIKNRRYTILCIRVPYSIAFEINELNPADNLDHFILNRIVDAVFLLDMVLTFMTAPPRDIVTSYLKNWFLVDLISSFPFDICFWLAMHQENTKSTDEHTTLQQNSIRSSKILGLLRILPGMKILRLFRLKRALVAMQASANLNFSIMKV</sequence>
<dbReference type="GO" id="GO:0003254">
    <property type="term" value="P:regulation of membrane depolarization"/>
    <property type="evidence" value="ECO:0007669"/>
    <property type="project" value="TreeGrafter"/>
</dbReference>
<dbReference type="GO" id="GO:0098855">
    <property type="term" value="C:HCN channel complex"/>
    <property type="evidence" value="ECO:0007669"/>
    <property type="project" value="TreeGrafter"/>
</dbReference>
<keyword evidence="2 5" id="KW-0812">Transmembrane</keyword>
<evidence type="ECO:0000256" key="5">
    <source>
        <dbReference type="SAM" id="Phobius"/>
    </source>
</evidence>
<dbReference type="OrthoDB" id="421226at2759"/>
<feature type="non-terminal residue" evidence="7">
    <location>
        <position position="194"/>
    </location>
</feature>
<feature type="transmembrane region" description="Helical" evidence="5">
    <location>
        <begin position="24"/>
        <end position="44"/>
    </location>
</feature>
<reference evidence="7 8" key="1">
    <citation type="journal article" date="2013" name="Curr. Biol.">
        <title>The Genome of the Foraminiferan Reticulomyxa filosa.</title>
        <authorList>
            <person name="Glockner G."/>
            <person name="Hulsmann N."/>
            <person name="Schleicher M."/>
            <person name="Noegel A.A."/>
            <person name="Eichinger L."/>
            <person name="Gallinger C."/>
            <person name="Pawlowski J."/>
            <person name="Sierra R."/>
            <person name="Euteneuer U."/>
            <person name="Pillet L."/>
            <person name="Moustafa A."/>
            <person name="Platzer M."/>
            <person name="Groth M."/>
            <person name="Szafranski K."/>
            <person name="Schliwa M."/>
        </authorList>
    </citation>
    <scope>NUCLEOTIDE SEQUENCE [LARGE SCALE GENOMIC DNA]</scope>
</reference>
<evidence type="ECO:0000313" key="7">
    <source>
        <dbReference type="EMBL" id="ETO28721.1"/>
    </source>
</evidence>
<keyword evidence="4 5" id="KW-0472">Membrane</keyword>
<evidence type="ECO:0000259" key="6">
    <source>
        <dbReference type="Pfam" id="PF00520"/>
    </source>
</evidence>
<accession>X6NRS1</accession>
<gene>
    <name evidence="7" type="ORF">RFI_08405</name>
</gene>
<organism evidence="7 8">
    <name type="scientific">Reticulomyxa filosa</name>
    <dbReference type="NCBI Taxonomy" id="46433"/>
    <lineage>
        <taxon>Eukaryota</taxon>
        <taxon>Sar</taxon>
        <taxon>Rhizaria</taxon>
        <taxon>Retaria</taxon>
        <taxon>Foraminifera</taxon>
        <taxon>Monothalamids</taxon>
        <taxon>Reticulomyxidae</taxon>
        <taxon>Reticulomyxa</taxon>
    </lineage>
</organism>
<dbReference type="PANTHER" id="PTHR45689:SF5">
    <property type="entry name" value="I[[H]] CHANNEL, ISOFORM E"/>
    <property type="match status" value="1"/>
</dbReference>
<dbReference type="SUPFAM" id="SSF81324">
    <property type="entry name" value="Voltage-gated potassium channels"/>
    <property type="match status" value="1"/>
</dbReference>
<dbReference type="EMBL" id="ASPP01006510">
    <property type="protein sequence ID" value="ETO28721.1"/>
    <property type="molecule type" value="Genomic_DNA"/>
</dbReference>
<keyword evidence="8" id="KW-1185">Reference proteome</keyword>